<dbReference type="Ensembl" id="ENST00000550596.5">
    <property type="protein sequence ID" value="ENSP00000449118.1"/>
    <property type="gene ID" value="ENSG00000178498.17"/>
</dbReference>
<dbReference type="Bgee" id="ENSG00000178498">
    <property type="expression patterns" value="Expressed in right hemisphere of cerebellum and 167 other cell types or tissues"/>
</dbReference>
<dbReference type="HGNC" id="HGNC:24457">
    <property type="gene designation" value="DTX3"/>
</dbReference>
<proteinExistence type="predicted"/>
<evidence type="ECO:0000313" key="2">
    <source>
        <dbReference type="Proteomes" id="UP000005640"/>
    </source>
</evidence>
<evidence type="ECO:0000313" key="1">
    <source>
        <dbReference type="Ensembl" id="ENSP00000449118.1"/>
    </source>
</evidence>
<reference evidence="1 2" key="2">
    <citation type="journal article" date="2004" name="Nature">
        <title>Finishing the euchromatic sequence of the human genome.</title>
        <authorList>
            <consortium name="International Human Genome Sequencing Consortium"/>
        </authorList>
    </citation>
    <scope>NUCLEOTIDE SEQUENCE [LARGE SCALE GENOMIC DNA]</scope>
</reference>
<dbReference type="GeneTree" id="ENSGT00940000161404"/>
<dbReference type="VEuPathDB" id="HostDB:ENSG00000178498"/>
<organism evidence="1 2">
    <name type="scientific">Homo sapiens</name>
    <name type="common">Human</name>
    <dbReference type="NCBI Taxonomy" id="9606"/>
    <lineage>
        <taxon>Eukaryota</taxon>
        <taxon>Metazoa</taxon>
        <taxon>Chordata</taxon>
        <taxon>Craniata</taxon>
        <taxon>Vertebrata</taxon>
        <taxon>Euteleostomi</taxon>
        <taxon>Mammalia</taxon>
        <taxon>Eutheria</taxon>
        <taxon>Euarchontoglires</taxon>
        <taxon>Primates</taxon>
        <taxon>Haplorrhini</taxon>
        <taxon>Catarrhini</taxon>
        <taxon>Hominidae</taxon>
        <taxon>Homo</taxon>
    </lineage>
</organism>
<sequence length="7" mass="734">MPILSSS</sequence>
<dbReference type="EMBL" id="AC022506">
    <property type="status" value="NOT_ANNOTATED_CDS"/>
    <property type="molecule type" value="Genomic_DNA"/>
</dbReference>
<dbReference type="Ensembl" id="ENST00000550596.5">
    <property type="protein sequence ID" value="ENSP00000449118.1"/>
    <property type="gene ID" value="ENSG00000178498.16"/>
</dbReference>
<keyword evidence="2" id="KW-1185">Reference proteome</keyword>
<name>A0A1Y8EH36_HUMAN</name>
<accession>A0A1Y8EH36</accession>
<gene>
    <name evidence="1" type="primary">DTX3</name>
</gene>
<feature type="non-terminal residue" evidence="1">
    <location>
        <position position="7"/>
    </location>
</feature>
<dbReference type="OrthoDB" id="527344at2759"/>
<reference evidence="1" key="5">
    <citation type="submission" date="2025-09" db="UniProtKB">
        <authorList>
            <consortium name="Ensembl"/>
        </authorList>
    </citation>
    <scope>IDENTIFICATION</scope>
</reference>
<dbReference type="Proteomes" id="UP000005640">
    <property type="component" value="Chromosome 12"/>
</dbReference>
<dbReference type="Antibodypedia" id="28813">
    <property type="antibodies" value="154 antibodies from 28 providers"/>
</dbReference>
<dbReference type="OpenTargets" id="ENSG00000178498"/>
<reference evidence="1 2" key="3">
    <citation type="journal article" date="2006" name="Nature">
        <title>The finished DNA sequence of human chromosome 12.</title>
        <authorList>
            <consortium name="Baylor College of Medicine Human Genome Sequencing Center Sequence Production Team"/>
            <person name="Scherer S.E."/>
            <person name="Muzny D.M."/>
            <person name="Buhay C.J."/>
            <person name="Chen R."/>
            <person name="Cree A."/>
            <person name="Ding Y."/>
            <person name="Dugan-Rocha S."/>
            <person name="Gill R."/>
            <person name="Gunaratne P."/>
            <person name="Harris R.A."/>
            <person name="Hawes A.C."/>
            <person name="Hernandez J."/>
            <person name="Hodgson A.V."/>
            <person name="Hume J."/>
            <person name="Jackson A."/>
            <person name="Khan Z.M."/>
            <person name="Kovar-Smith C."/>
            <person name="Lewis L.R."/>
            <person name="Lozado R.J."/>
            <person name="Metzker M.L."/>
            <person name="Milosavljevic A."/>
            <person name="Miner G.R."/>
            <person name="Montgomery K.T."/>
            <person name="Morgan M.B."/>
            <person name="Nazareth L.V."/>
            <person name="Scott G."/>
            <person name="Sodergren E."/>
            <person name="Song X.Z."/>
            <person name="Steffen D."/>
            <person name="Lovering R.C."/>
            <person name="Wheeler D.A."/>
            <person name="Worley K.C."/>
            <person name="Yuan Y."/>
            <person name="Zhang Z."/>
            <person name="Adams C.Q."/>
            <person name="Ansari-Lari M.A."/>
            <person name="Ayele M."/>
            <person name="Brown M.J."/>
            <person name="Chen G."/>
            <person name="Chen Z."/>
            <person name="Clerc-Blankenburg K.P."/>
            <person name="Davis C."/>
            <person name="Delgado O."/>
            <person name="Dinh H.H."/>
            <person name="Draper H."/>
            <person name="Gonzalez-Garay M.L."/>
            <person name="Havlak P."/>
            <person name="Jackson L.R."/>
            <person name="Jacob L.S."/>
            <person name="Kelly S.H."/>
            <person name="Li L."/>
            <person name="Li Z."/>
            <person name="Liu J."/>
            <person name="Liu W."/>
            <person name="Lu J."/>
            <person name="Maheshwari M."/>
            <person name="Nguyen B.V."/>
            <person name="Okwuonu G.O."/>
            <person name="Pasternak S."/>
            <person name="Perez L.M."/>
            <person name="Plopper F.J."/>
            <person name="Santibanez J."/>
            <person name="Shen H."/>
            <person name="Tabor P.E."/>
            <person name="Verduzco D."/>
            <person name="Waldron L."/>
            <person name="Wang Q."/>
            <person name="Williams G.A."/>
            <person name="Zhang J."/>
            <person name="Zhou J."/>
            <person name="Allen C.C."/>
            <person name="Amin A.G."/>
            <person name="Anyalebechi V."/>
            <person name="Bailey M."/>
            <person name="Barbaria J.A."/>
            <person name="Bimage K.E."/>
            <person name="Bryant N.P."/>
            <person name="Burch P.E."/>
            <person name="Burkett C.E."/>
            <person name="Burrell K.L."/>
            <person name="Calderon E."/>
            <person name="Cardenas V."/>
            <person name="Carter K."/>
            <person name="Casias K."/>
            <person name="Cavazos I."/>
            <person name="Cavazos S.R."/>
            <person name="Ceasar H."/>
            <person name="Chacko J."/>
            <person name="Chan S.N."/>
            <person name="Chavez D."/>
            <person name="Christopoulos C."/>
            <person name="Chu J."/>
            <person name="Cockrell R."/>
            <person name="Cox C.D."/>
            <person name="Dang M."/>
            <person name="Dathorne S.R."/>
            <person name="David R."/>
            <person name="Davis C.M."/>
            <person name="Davy-Carroll L."/>
            <person name="Deshazo D.R."/>
            <person name="Donlin J.E."/>
            <person name="D'Souza L."/>
            <person name="Eaves K.A."/>
            <person name="Egan A."/>
            <person name="Emery-Cohen A.J."/>
            <person name="Escotto M."/>
            <person name="Flagg N."/>
            <person name="Forbes L.D."/>
            <person name="Gabisi A.M."/>
            <person name="Garza M."/>
            <person name="Hamilton C."/>
            <person name="Henderson N."/>
            <person name="Hernandez O."/>
            <person name="Hines S."/>
            <person name="Hogues M.E."/>
            <person name="Huang M."/>
            <person name="Idlebird D.G."/>
            <person name="Johnson R."/>
            <person name="Jolivet A."/>
            <person name="Jones S."/>
            <person name="Kagan R."/>
            <person name="King L.M."/>
            <person name="Leal B."/>
            <person name="Lebow H."/>
            <person name="Lee S."/>
            <person name="LeVan J.M."/>
            <person name="Lewis L.C."/>
            <person name="London P."/>
            <person name="Lorensuhewa L.M."/>
            <person name="Loulseged H."/>
            <person name="Lovett D.A."/>
            <person name="Lucier A."/>
            <person name="Lucier R.L."/>
            <person name="Ma J."/>
            <person name="Madu R.C."/>
            <person name="Mapua P."/>
            <person name="Martindale A.D."/>
            <person name="Martinez E."/>
            <person name="Massey E."/>
            <person name="Mawhiney S."/>
            <person name="Meador M.G."/>
            <person name="Mendez S."/>
            <person name="Mercado C."/>
            <person name="Mercado I.C."/>
            <person name="Merritt C.E."/>
            <person name="Miner Z.L."/>
            <person name="Minja E."/>
            <person name="Mitchell T."/>
            <person name="Mohabbat F."/>
            <person name="Mohabbat K."/>
            <person name="Montgomery B."/>
            <person name="Moore N."/>
            <person name="Morris S."/>
            <person name="Munidasa M."/>
            <person name="Ngo R.N."/>
            <person name="Nguyen N.B."/>
            <person name="Nickerson E."/>
            <person name="Nwaokelemeh O.O."/>
            <person name="Nwokenkwo S."/>
            <person name="Obregon M."/>
            <person name="Oguh M."/>
            <person name="Oragunye N."/>
            <person name="Oviedo R.J."/>
            <person name="Parish B.J."/>
            <person name="Parker D.N."/>
            <person name="Parrish J."/>
            <person name="Parks K.L."/>
            <person name="Paul H.A."/>
            <person name="Payton B.A."/>
            <person name="Perez A."/>
            <person name="Perrin W."/>
            <person name="Pickens A."/>
            <person name="Primus E.L."/>
            <person name="Pu L.L."/>
            <person name="Puazo M."/>
            <person name="Quiles M.M."/>
            <person name="Quiroz J.B."/>
            <person name="Rabata D."/>
            <person name="Reeves K."/>
            <person name="Ruiz S.J."/>
            <person name="Shao H."/>
            <person name="Sisson I."/>
            <person name="Sonaike T."/>
            <person name="Sorelle R.P."/>
            <person name="Sutton A.E."/>
            <person name="Svatek A.F."/>
            <person name="Svetz L.A."/>
            <person name="Tamerisa K.S."/>
            <person name="Taylor T.R."/>
            <person name="Teague B."/>
            <person name="Thomas N."/>
            <person name="Thorn R.D."/>
            <person name="Trejos Z.Y."/>
            <person name="Trevino B.K."/>
            <person name="Ukegbu O.N."/>
            <person name="Urban J.B."/>
            <person name="Vasquez L.I."/>
            <person name="Vera V.A."/>
            <person name="Villasana D.M."/>
            <person name="Wang L."/>
            <person name="Ward-Moore S."/>
            <person name="Warren J.T."/>
            <person name="Wei X."/>
            <person name="White F."/>
            <person name="Williamson A.L."/>
            <person name="Wleczyk R."/>
            <person name="Wooden H.S."/>
            <person name="Wooden S.H."/>
            <person name="Yen J."/>
            <person name="Yoon L."/>
            <person name="Yoon V."/>
            <person name="Zorrilla S.E."/>
            <person name="Nelson D."/>
            <person name="Kucherlapati R."/>
            <person name="Weinstock G."/>
            <person name="Gibbs R.A."/>
            <person name="null."/>
        </authorList>
    </citation>
    <scope>NUCLEOTIDE SEQUENCE [LARGE SCALE GENOMIC DNA]</scope>
</reference>
<reference evidence="1" key="4">
    <citation type="submission" date="2025-08" db="UniProtKB">
        <authorList>
            <consortium name="Ensembl"/>
        </authorList>
    </citation>
    <scope>IDENTIFICATION</scope>
</reference>
<dbReference type="EMBL" id="AC025165">
    <property type="status" value="NOT_ANNOTATED_CDS"/>
    <property type="molecule type" value="Genomic_DNA"/>
</dbReference>
<dbReference type="ExpressionAtlas" id="A0A1Y8EH36">
    <property type="expression patterns" value="baseline and differential"/>
</dbReference>
<protein>
    <submittedName>
        <fullName evidence="1">Deltex E3 ubiquitin ligase 3</fullName>
    </submittedName>
</protein>
<reference evidence="1 2" key="1">
    <citation type="journal article" date="2001" name="Nature">
        <title>Initial sequencing and analysis of the human genome.</title>
        <authorList>
            <consortium name="International Human Genome Sequencing Consortium"/>
            <person name="Lander E.S."/>
            <person name="Linton L.M."/>
            <person name="Birren B."/>
            <person name="Nusbaum C."/>
            <person name="Zody M.C."/>
            <person name="Baldwin J."/>
            <person name="Devon K."/>
            <person name="Dewar K."/>
            <person name="Doyle M."/>
            <person name="FitzHugh W."/>
            <person name="Funke R."/>
            <person name="Gage D."/>
            <person name="Harris K."/>
            <person name="Heaford A."/>
            <person name="Howland J."/>
            <person name="Kann L."/>
            <person name="Lehoczky J."/>
            <person name="LeVine R."/>
            <person name="McEwan P."/>
            <person name="McKernan K."/>
            <person name="Meldrim J."/>
            <person name="Mesirov J.P."/>
            <person name="Miranda C."/>
            <person name="Morris W."/>
            <person name="Naylor J."/>
            <person name="Raymond C."/>
            <person name="Rosetti M."/>
            <person name="Santos R."/>
            <person name="Sheridan A."/>
            <person name="Sougnez C."/>
            <person name="Stange-Thomann N."/>
            <person name="Stojanovic N."/>
            <person name="Subramanian A."/>
            <person name="Wyman D."/>
            <person name="Rogers J."/>
            <person name="Sulston J."/>
            <person name="Ainscough R."/>
            <person name="Beck S."/>
            <person name="Bentley D."/>
            <person name="Burton J."/>
            <person name="Clee C."/>
            <person name="Carter N."/>
            <person name="Coulson A."/>
            <person name="Deadman R."/>
            <person name="Deloukas P."/>
            <person name="Dunham A."/>
            <person name="Dunham I."/>
            <person name="Durbin R."/>
            <person name="French L."/>
            <person name="Grafham D."/>
            <person name="Gregory S."/>
            <person name="Hubbard T."/>
            <person name="Humphray S."/>
            <person name="Hunt A."/>
            <person name="Jones M."/>
            <person name="Lloyd C."/>
            <person name="McMurray A."/>
            <person name="Matthews L."/>
            <person name="Mercer S."/>
            <person name="Milne S."/>
            <person name="Mullikin J.C."/>
            <person name="Mungall A."/>
            <person name="Plumb R."/>
            <person name="Ross M."/>
            <person name="Shownkeen R."/>
            <person name="Sims S."/>
            <person name="Waterston R.H."/>
            <person name="Wilson R.K."/>
            <person name="Hillier L.W."/>
            <person name="McPherson J.D."/>
            <person name="Marra M.A."/>
            <person name="Mardis E.R."/>
            <person name="Fulton L.A."/>
            <person name="Chinwalla A.T."/>
            <person name="Pepin K.H."/>
            <person name="Gish W.R."/>
            <person name="Chissoe S.L."/>
            <person name="Wendl M.C."/>
            <person name="Delehaunty K.D."/>
            <person name="Miner T.L."/>
            <person name="Delehaunty A."/>
            <person name="Kramer J.B."/>
            <person name="Cook L.L."/>
            <person name="Fulton R.S."/>
            <person name="Johnson D.L."/>
            <person name="Minx P.J."/>
            <person name="Clifton S.W."/>
            <person name="Hawkins T."/>
            <person name="Branscomb E."/>
            <person name="Predki P."/>
            <person name="Richardson P."/>
            <person name="Wenning S."/>
            <person name="Slezak T."/>
            <person name="Doggett N."/>
            <person name="Cheng J.F."/>
            <person name="Olsen A."/>
            <person name="Lucas S."/>
            <person name="Elkin C."/>
            <person name="Uberbacher E."/>
            <person name="Frazier M."/>
            <person name="Gibbs R.A."/>
            <person name="Muzny D.M."/>
            <person name="Scherer S.E."/>
            <person name="Bouck J.B."/>
            <person name="Sodergren E.J."/>
            <person name="Worley K.C."/>
            <person name="Rives C.M."/>
            <person name="Gorrell J.H."/>
            <person name="Metzker M.L."/>
            <person name="Naylor S.L."/>
            <person name="Kucherlapati R.S."/>
            <person name="Nelson D.L."/>
            <person name="Weinstock G.M."/>
            <person name="Sakaki Y."/>
            <person name="Fujiyama A."/>
            <person name="Hattori M."/>
            <person name="Yada T."/>
            <person name="Toyoda A."/>
            <person name="Itoh T."/>
            <person name="Kawagoe C."/>
            <person name="Watanabe H."/>
            <person name="Totoki Y."/>
            <person name="Taylor T."/>
            <person name="Weissenbach J."/>
            <person name="Heilig R."/>
            <person name="Saurin W."/>
            <person name="Artiguenave F."/>
            <person name="Brottier P."/>
            <person name="Bruls T."/>
            <person name="Pelletier E."/>
            <person name="Robert C."/>
            <person name="Wincker P."/>
            <person name="Smith D.R."/>
            <person name="Doucette-Stamm L."/>
            <person name="Rubenfield M."/>
            <person name="Weinstock K."/>
            <person name="Lee H.M."/>
            <person name="Dubois J."/>
            <person name="Rosenthal A."/>
            <person name="Platzer M."/>
            <person name="Nyakatura G."/>
            <person name="Taudien S."/>
            <person name="Rump A."/>
            <person name="Yang H."/>
            <person name="Yu J."/>
            <person name="Wang J."/>
            <person name="Huang G."/>
            <person name="Gu J."/>
            <person name="Hood L."/>
            <person name="Rowen L."/>
            <person name="Madan A."/>
            <person name="Qin S."/>
            <person name="Davis R.W."/>
            <person name="Federspiel N.A."/>
            <person name="Abola A.P."/>
            <person name="Proctor M.J."/>
            <person name="Myers R.M."/>
            <person name="Schmutz J."/>
            <person name="Dickson M."/>
            <person name="Grimwood J."/>
            <person name="Cox D.R."/>
            <person name="Olson M.V."/>
            <person name="Kaul R."/>
            <person name="Raymond C."/>
            <person name="Shimizu N."/>
            <person name="Kawasaki K."/>
            <person name="Minoshima S."/>
            <person name="Evans G.A."/>
            <person name="Athanasiou M."/>
            <person name="Schultz R."/>
            <person name="Roe B.A."/>
            <person name="Chen F."/>
            <person name="Pan H."/>
            <person name="Ramser J."/>
            <person name="Lehrach H."/>
            <person name="Reinhardt R."/>
            <person name="McCombie W.R."/>
            <person name="de la Bastide M."/>
            <person name="Dedhia N."/>
            <person name="Blocker H."/>
            <person name="Hornischer K."/>
            <person name="Nordsiek G."/>
            <person name="Agarwala R."/>
            <person name="Aravind L."/>
            <person name="Bailey J.A."/>
            <person name="Bateman A."/>
            <person name="Batzoglou S."/>
            <person name="Birney E."/>
            <person name="Bork P."/>
            <person name="Brown D.G."/>
            <person name="Burge C.B."/>
            <person name="Cerutti L."/>
            <person name="Chen H.C."/>
            <person name="Church D."/>
            <person name="Clamp M."/>
            <person name="Copley R.R."/>
            <person name="Doerks T."/>
            <person name="Eddy S.R."/>
            <person name="Eichler E.E."/>
            <person name="Furey T.S."/>
            <person name="Galagan J."/>
            <person name="Gilbert J.G."/>
            <person name="Harmon C."/>
            <person name="Hayashizaki Y."/>
            <person name="Haussler D."/>
            <person name="Hermjakob H."/>
            <person name="Hokamp K."/>
            <person name="Jang W."/>
            <person name="Johnson L.S."/>
            <person name="Jones T.A."/>
            <person name="Kasif S."/>
            <person name="Kaspryzk A."/>
            <person name="Kennedy S."/>
            <person name="Kent W.J."/>
            <person name="Kitts P."/>
            <person name="Koonin E.V."/>
            <person name="Korf I."/>
            <person name="Kulp D."/>
            <person name="Lancet D."/>
            <person name="Lowe T.M."/>
            <person name="McLysaght A."/>
            <person name="Mikkelsen T."/>
            <person name="Moran J.V."/>
            <person name="Mulder N."/>
            <person name="Pollara V.J."/>
            <person name="Ponting C.P."/>
            <person name="Schuler G."/>
            <person name="Schultz J."/>
            <person name="Slater G."/>
            <person name="Smit A.F."/>
            <person name="Stupka E."/>
            <person name="Szustakowski J."/>
            <person name="Thierry-Mieg D."/>
            <person name="Thierry-Mieg J."/>
            <person name="Wagner L."/>
            <person name="Wallis J."/>
            <person name="Wheeler R."/>
            <person name="Williams A."/>
            <person name="Wolf Y.I."/>
            <person name="Wolfe K.H."/>
            <person name="Yang S.P."/>
            <person name="Yeh R.F."/>
            <person name="Collins F."/>
            <person name="Guyer M.S."/>
            <person name="Peterson J."/>
            <person name="Felsenfeld A."/>
            <person name="Wetterstrand K.A."/>
            <person name="Patrinos A."/>
            <person name="Morgan M.J."/>
            <person name="de Jong P."/>
            <person name="Catanese J.J."/>
            <person name="Osoegawa K."/>
            <person name="Shizuya H."/>
            <person name="Choi S."/>
            <person name="Chen Y.J."/>
        </authorList>
    </citation>
    <scope>NUCLEOTIDE SEQUENCE [LARGE SCALE GENOMIC DNA]</scope>
</reference>